<evidence type="ECO:0000313" key="2">
    <source>
        <dbReference type="EMBL" id="VFJ75563.1"/>
    </source>
</evidence>
<dbReference type="EMBL" id="CAADFA010000822">
    <property type="protein sequence ID" value="VFJ75077.1"/>
    <property type="molecule type" value="Genomic_DNA"/>
</dbReference>
<sequence length="118" mass="13286">MDLGILVGLFFLLAACATQLDNHLSEEKAQAARGAVLAWWEGFRRQDPARLAQRASREFVGLFDALYGERHLSWQTFRRSLVFSAFGFFVVALICEGISPGYLADVVDEADMYISFFL</sequence>
<dbReference type="AlphaFoldDB" id="A0A450TYT7"/>
<protein>
    <submittedName>
        <fullName evidence="1">Uncharacterized protein</fullName>
    </submittedName>
</protein>
<evidence type="ECO:0000313" key="3">
    <source>
        <dbReference type="EMBL" id="VFK21944.1"/>
    </source>
</evidence>
<organism evidence="1">
    <name type="scientific">Candidatus Kentrum sp. FM</name>
    <dbReference type="NCBI Taxonomy" id="2126340"/>
    <lineage>
        <taxon>Bacteria</taxon>
        <taxon>Pseudomonadati</taxon>
        <taxon>Pseudomonadota</taxon>
        <taxon>Gammaproteobacteria</taxon>
        <taxon>Candidatus Kentrum</taxon>
    </lineage>
</organism>
<name>A0A450TYT7_9GAMM</name>
<proteinExistence type="predicted"/>
<reference evidence="1" key="1">
    <citation type="submission" date="2019-02" db="EMBL/GenBank/DDBJ databases">
        <authorList>
            <person name="Gruber-Vodicka R. H."/>
            <person name="Seah K. B. B."/>
        </authorList>
    </citation>
    <scope>NUCLEOTIDE SEQUENCE</scope>
    <source>
        <strain evidence="2">BECK_BZ163</strain>
        <strain evidence="3">BECK_BZ164</strain>
        <strain evidence="1">BECK_BZ165</strain>
    </source>
</reference>
<accession>A0A450TYT7</accession>
<dbReference type="EMBL" id="CAADFL010000828">
    <property type="protein sequence ID" value="VFK21944.1"/>
    <property type="molecule type" value="Genomic_DNA"/>
</dbReference>
<dbReference type="EMBL" id="CAADEZ010000845">
    <property type="protein sequence ID" value="VFJ75563.1"/>
    <property type="molecule type" value="Genomic_DNA"/>
</dbReference>
<gene>
    <name evidence="2" type="ORF">BECKFM1743A_GA0114220_108451</name>
    <name evidence="3" type="ORF">BECKFM1743B_GA0114221_108281</name>
    <name evidence="1" type="ORF">BECKFM1743C_GA0114222_108221</name>
</gene>
<evidence type="ECO:0000313" key="1">
    <source>
        <dbReference type="EMBL" id="VFJ75077.1"/>
    </source>
</evidence>